<proteinExistence type="inferred from homology"/>
<dbReference type="Gene3D" id="1.10.10.10">
    <property type="entry name" value="Winged helix-like DNA-binding domain superfamily/Winged helix DNA-binding domain"/>
    <property type="match status" value="1"/>
</dbReference>
<organism evidence="6 7">
    <name type="scientific">Leminorella richardii</name>
    <dbReference type="NCBI Taxonomy" id="158841"/>
    <lineage>
        <taxon>Bacteria</taxon>
        <taxon>Pseudomonadati</taxon>
        <taxon>Pseudomonadota</taxon>
        <taxon>Gammaproteobacteria</taxon>
        <taxon>Enterobacterales</taxon>
        <taxon>Budviciaceae</taxon>
        <taxon>Leminorella</taxon>
    </lineage>
</organism>
<dbReference type="InterPro" id="IPR005119">
    <property type="entry name" value="LysR_subst-bd"/>
</dbReference>
<dbReference type="GO" id="GO:0003700">
    <property type="term" value="F:DNA-binding transcription factor activity"/>
    <property type="evidence" value="ECO:0007669"/>
    <property type="project" value="InterPro"/>
</dbReference>
<dbReference type="GO" id="GO:0006351">
    <property type="term" value="P:DNA-templated transcription"/>
    <property type="evidence" value="ECO:0007669"/>
    <property type="project" value="TreeGrafter"/>
</dbReference>
<dbReference type="SUPFAM" id="SSF53850">
    <property type="entry name" value="Periplasmic binding protein-like II"/>
    <property type="match status" value="1"/>
</dbReference>
<evidence type="ECO:0000256" key="2">
    <source>
        <dbReference type="ARBA" id="ARBA00023015"/>
    </source>
</evidence>
<sequence length="304" mass="33840">METNRFGELEVFIQVVKSGSFSSAARHHSMTPSAVSKLISRLETRLGSRLFNRSTRKLQLTPEGQFFYQRGIGILSDLHDAENGASRQATPSGHLRINANVTFGHHFLIPLLPIFSSLYPDITLETVLTDTVVDMLDTRADIAVRAGPLKDSSLRARKIGSAKMAIVASPQYLAQRGTPAHPHDLEKHSLLHVNYARSTSGWPFIIDGEVVHIGGPGALSASDGETLRLLAIQHAGLTRQAMFRVKDDIEQGRLQTVLDNYTADDREDIHAMFLGQGQHMPLRVRAFIDFLVEHVRLDEECMWK</sequence>
<dbReference type="InterPro" id="IPR058163">
    <property type="entry name" value="LysR-type_TF_proteobact-type"/>
</dbReference>
<dbReference type="SUPFAM" id="SSF46785">
    <property type="entry name" value="Winged helix' DNA-binding domain"/>
    <property type="match status" value="1"/>
</dbReference>
<dbReference type="EMBL" id="LS483470">
    <property type="protein sequence ID" value="SQI40933.1"/>
    <property type="molecule type" value="Genomic_DNA"/>
</dbReference>
<dbReference type="Gene3D" id="3.40.190.290">
    <property type="match status" value="1"/>
</dbReference>
<evidence type="ECO:0000256" key="4">
    <source>
        <dbReference type="ARBA" id="ARBA00023163"/>
    </source>
</evidence>
<dbReference type="OrthoDB" id="9786526at2"/>
<accession>A0A2X4UPZ1</accession>
<dbReference type="PANTHER" id="PTHR30537:SF71">
    <property type="entry name" value="TRANSCRIPTIONAL REGULATORY PROTEIN"/>
    <property type="match status" value="1"/>
</dbReference>
<evidence type="ECO:0000313" key="7">
    <source>
        <dbReference type="Proteomes" id="UP000249005"/>
    </source>
</evidence>
<evidence type="ECO:0000313" key="6">
    <source>
        <dbReference type="EMBL" id="SQI40933.1"/>
    </source>
</evidence>
<evidence type="ECO:0000256" key="3">
    <source>
        <dbReference type="ARBA" id="ARBA00023125"/>
    </source>
</evidence>
<dbReference type="PROSITE" id="PS50931">
    <property type="entry name" value="HTH_LYSR"/>
    <property type="match status" value="1"/>
</dbReference>
<keyword evidence="4" id="KW-0804">Transcription</keyword>
<feature type="domain" description="HTH lysR-type" evidence="5">
    <location>
        <begin position="1"/>
        <end position="61"/>
    </location>
</feature>
<dbReference type="AlphaFoldDB" id="A0A2X4UPZ1"/>
<dbReference type="Pfam" id="PF03466">
    <property type="entry name" value="LysR_substrate"/>
    <property type="match status" value="1"/>
</dbReference>
<dbReference type="KEGG" id="lri:NCTC12151_01808"/>
<dbReference type="FunFam" id="1.10.10.10:FF:000001">
    <property type="entry name" value="LysR family transcriptional regulator"/>
    <property type="match status" value="1"/>
</dbReference>
<dbReference type="PANTHER" id="PTHR30537">
    <property type="entry name" value="HTH-TYPE TRANSCRIPTIONAL REGULATOR"/>
    <property type="match status" value="1"/>
</dbReference>
<dbReference type="InterPro" id="IPR000847">
    <property type="entry name" value="LysR_HTH_N"/>
</dbReference>
<evidence type="ECO:0000256" key="1">
    <source>
        <dbReference type="ARBA" id="ARBA00009437"/>
    </source>
</evidence>
<protein>
    <submittedName>
        <fullName evidence="6">D-malate degradation protein R</fullName>
    </submittedName>
</protein>
<evidence type="ECO:0000259" key="5">
    <source>
        <dbReference type="PROSITE" id="PS50931"/>
    </source>
</evidence>
<keyword evidence="2" id="KW-0805">Transcription regulation</keyword>
<dbReference type="InterPro" id="IPR036388">
    <property type="entry name" value="WH-like_DNA-bd_sf"/>
</dbReference>
<keyword evidence="3" id="KW-0238">DNA-binding</keyword>
<gene>
    <name evidence="6" type="primary">dmlR_7</name>
    <name evidence="6" type="ORF">NCTC12151_01808</name>
</gene>
<name>A0A2X4UPZ1_9GAMM</name>
<dbReference type="Pfam" id="PF00126">
    <property type="entry name" value="HTH_1"/>
    <property type="match status" value="1"/>
</dbReference>
<dbReference type="InterPro" id="IPR036390">
    <property type="entry name" value="WH_DNA-bd_sf"/>
</dbReference>
<dbReference type="RefSeq" id="WP_111740337.1">
    <property type="nucleotide sequence ID" value="NZ_LR698987.1"/>
</dbReference>
<dbReference type="Proteomes" id="UP000249005">
    <property type="component" value="Chromosome 1"/>
</dbReference>
<dbReference type="GO" id="GO:0043565">
    <property type="term" value="F:sequence-specific DNA binding"/>
    <property type="evidence" value="ECO:0007669"/>
    <property type="project" value="TreeGrafter"/>
</dbReference>
<reference evidence="6 7" key="1">
    <citation type="submission" date="2018-06" db="EMBL/GenBank/DDBJ databases">
        <authorList>
            <consortium name="Pathogen Informatics"/>
            <person name="Doyle S."/>
        </authorList>
    </citation>
    <scope>NUCLEOTIDE SEQUENCE [LARGE SCALE GENOMIC DNA]</scope>
    <source>
        <strain evidence="6 7">NCTC12151</strain>
    </source>
</reference>
<comment type="similarity">
    <text evidence="1">Belongs to the LysR transcriptional regulatory family.</text>
</comment>
<keyword evidence="7" id="KW-1185">Reference proteome</keyword>